<comment type="caution">
    <text evidence="1">The sequence shown here is derived from an EMBL/GenBank/DDBJ whole genome shotgun (WGS) entry which is preliminary data.</text>
</comment>
<dbReference type="AlphaFoldDB" id="A0A928VLW5"/>
<proteinExistence type="predicted"/>
<organism evidence="1 2">
    <name type="scientific">Romeriopsis navalis LEGE 11480</name>
    <dbReference type="NCBI Taxonomy" id="2777977"/>
    <lineage>
        <taxon>Bacteria</taxon>
        <taxon>Bacillati</taxon>
        <taxon>Cyanobacteriota</taxon>
        <taxon>Cyanophyceae</taxon>
        <taxon>Leptolyngbyales</taxon>
        <taxon>Leptolyngbyaceae</taxon>
        <taxon>Romeriopsis</taxon>
        <taxon>Romeriopsis navalis</taxon>
    </lineage>
</organism>
<dbReference type="Gene3D" id="3.90.550.10">
    <property type="entry name" value="Spore Coat Polysaccharide Biosynthesis Protein SpsA, Chain A"/>
    <property type="match status" value="1"/>
</dbReference>
<dbReference type="SUPFAM" id="SSF53448">
    <property type="entry name" value="Nucleotide-diphospho-sugar transferases"/>
    <property type="match status" value="1"/>
</dbReference>
<reference evidence="1" key="1">
    <citation type="submission" date="2020-10" db="EMBL/GenBank/DDBJ databases">
        <authorList>
            <person name="Castelo-Branco R."/>
            <person name="Eusebio N."/>
            <person name="Adriana R."/>
            <person name="Vieira A."/>
            <person name="Brugerolle De Fraissinette N."/>
            <person name="Rezende De Castro R."/>
            <person name="Schneider M.P."/>
            <person name="Vasconcelos V."/>
            <person name="Leao P.N."/>
        </authorList>
    </citation>
    <scope>NUCLEOTIDE SEQUENCE</scope>
    <source>
        <strain evidence="1">LEGE 11480</strain>
    </source>
</reference>
<evidence type="ECO:0000313" key="2">
    <source>
        <dbReference type="Proteomes" id="UP000625316"/>
    </source>
</evidence>
<dbReference type="GO" id="GO:0016740">
    <property type="term" value="F:transferase activity"/>
    <property type="evidence" value="ECO:0007669"/>
    <property type="project" value="UniProtKB-KW"/>
</dbReference>
<sequence length="323" mass="37332">MYALNQMYGLARAMRLGQLVYWGYHAPKGMIQKTLKRGVINRAADQKAQRQMEAAADKLPRLEPSENPKKIYFLSGRKFWYQTCFCAYSLVQQSGTYFRPVIYDDGSLSQTYQAKIKRIFPDAEIISHEVTEAKLDEFLPSQQFPTLRSRRLEYFNLRKLTDIHVNDAGWKLVLDSDMLFFRRPDFLVNWLEAPQQPCYMVDVETAYGYSDKLMRELAGAKIPEAINVGICGLQSDAIDWAELEYWCKTMIESEGTNYYQEQAMAAMLMARADSQVAPKQDYILMPGQGEARNPQGVMHHYVADSKPWYFHYGWKHIAGEGMT</sequence>
<protein>
    <submittedName>
        <fullName evidence="1">Glycosyl transferase</fullName>
    </submittedName>
</protein>
<name>A0A928VLW5_9CYAN</name>
<dbReference type="EMBL" id="JADEXQ010000050">
    <property type="protein sequence ID" value="MBE9031018.1"/>
    <property type="molecule type" value="Genomic_DNA"/>
</dbReference>
<keyword evidence="2" id="KW-1185">Reference proteome</keyword>
<accession>A0A928VLW5</accession>
<gene>
    <name evidence="1" type="ORF">IQ266_14890</name>
</gene>
<dbReference type="RefSeq" id="WP_264325849.1">
    <property type="nucleotide sequence ID" value="NZ_JADEXQ010000050.1"/>
</dbReference>
<keyword evidence="1" id="KW-0808">Transferase</keyword>
<dbReference type="InterPro" id="IPR029044">
    <property type="entry name" value="Nucleotide-diphossugar_trans"/>
</dbReference>
<dbReference type="Proteomes" id="UP000625316">
    <property type="component" value="Unassembled WGS sequence"/>
</dbReference>
<evidence type="ECO:0000313" key="1">
    <source>
        <dbReference type="EMBL" id="MBE9031018.1"/>
    </source>
</evidence>